<reference evidence="3" key="2">
    <citation type="submission" date="2020-09" db="EMBL/GenBank/DDBJ databases">
        <authorList>
            <person name="Sun Q."/>
            <person name="Ohkuma M."/>
        </authorList>
    </citation>
    <scope>NUCLEOTIDE SEQUENCE</scope>
    <source>
        <strain evidence="3">JCM 4784</strain>
    </source>
</reference>
<keyword evidence="4" id="KW-1185">Reference proteome</keyword>
<organism evidence="3 4">
    <name type="scientific">Streptomyces longispororuber</name>
    <dbReference type="NCBI Taxonomy" id="68230"/>
    <lineage>
        <taxon>Bacteria</taxon>
        <taxon>Bacillati</taxon>
        <taxon>Actinomycetota</taxon>
        <taxon>Actinomycetes</taxon>
        <taxon>Kitasatosporales</taxon>
        <taxon>Streptomycetaceae</taxon>
        <taxon>Streptomyces</taxon>
    </lineage>
</organism>
<proteinExistence type="predicted"/>
<protein>
    <recommendedName>
        <fullName evidence="2">Competence protein CoiA nuclease-like domain-containing protein</fullName>
    </recommendedName>
</protein>
<evidence type="ECO:0000313" key="3">
    <source>
        <dbReference type="EMBL" id="GHE56196.1"/>
    </source>
</evidence>
<feature type="region of interest" description="Disordered" evidence="1">
    <location>
        <begin position="264"/>
        <end position="301"/>
    </location>
</feature>
<dbReference type="EMBL" id="BNBT01000032">
    <property type="protein sequence ID" value="GHE56196.1"/>
    <property type="molecule type" value="Genomic_DNA"/>
</dbReference>
<reference evidence="3" key="1">
    <citation type="journal article" date="2014" name="Int. J. Syst. Evol. Microbiol.">
        <title>Complete genome sequence of Corynebacterium casei LMG S-19264T (=DSM 44701T), isolated from a smear-ripened cheese.</title>
        <authorList>
            <consortium name="US DOE Joint Genome Institute (JGI-PGF)"/>
            <person name="Walter F."/>
            <person name="Albersmeier A."/>
            <person name="Kalinowski J."/>
            <person name="Ruckert C."/>
        </authorList>
    </citation>
    <scope>NUCLEOTIDE SEQUENCE</scope>
    <source>
        <strain evidence="3">JCM 4784</strain>
    </source>
</reference>
<accession>A0A918ZKF2</accession>
<comment type="caution">
    <text evidence="3">The sequence shown here is derived from an EMBL/GenBank/DDBJ whole genome shotgun (WGS) entry which is preliminary data.</text>
</comment>
<dbReference type="InterPro" id="IPR010330">
    <property type="entry name" value="CoiA_nuc"/>
</dbReference>
<feature type="domain" description="Competence protein CoiA nuclease-like" evidence="2">
    <location>
        <begin position="83"/>
        <end position="165"/>
    </location>
</feature>
<sequence>MPDRWEMRFMPFTALHPELGLLDSTLHGLGHNLEWGQIHKVRPRVLLTCPDCSWGLHPKVSRYGVRFFCHDRDRPESCELLNESWEHHMLKLEMAGAIRTAGWFAALEVPAEDGSWRADVMASSADGSRRMAWEAQLSPITVEDIAARTDRYAAEEVRVCWVYPGARPPQWISAVPAVRVRAPQERDHPWVVDDGLAGFVYRSGRWEFQEEPLERFVRWALEGQLVPAEVLPRYRRVYRVVDGEQRRFRRDRWWTSRKSIADQGRHEVMRQRQDAARAEREARQKEQEEAAERRRKELEEQERARKAEEAERRRLEREEEARLRLEEARRRWAEEDARRERERVEHEARLAREQAEREERERQDLEKARAWWGRLSPQQQTELFAAVAAYAWRESSVRVEVPEKPMMWAQYARGVPVHVADKQRTLYGIVRPCPDLVAACPTLTEELVLARSAHEARELAAVLPHGRIVHLDLPEHEQLAMC</sequence>
<gene>
    <name evidence="3" type="ORF">GCM10018785_26850</name>
</gene>
<name>A0A918ZKF2_9ACTN</name>
<dbReference type="AlphaFoldDB" id="A0A918ZKF2"/>
<dbReference type="Pfam" id="PF06054">
    <property type="entry name" value="CoiA_nuc"/>
    <property type="match status" value="1"/>
</dbReference>
<evidence type="ECO:0000313" key="4">
    <source>
        <dbReference type="Proteomes" id="UP000608024"/>
    </source>
</evidence>
<evidence type="ECO:0000259" key="2">
    <source>
        <dbReference type="Pfam" id="PF06054"/>
    </source>
</evidence>
<dbReference type="Proteomes" id="UP000608024">
    <property type="component" value="Unassembled WGS sequence"/>
</dbReference>
<evidence type="ECO:0000256" key="1">
    <source>
        <dbReference type="SAM" id="MobiDB-lite"/>
    </source>
</evidence>